<dbReference type="Gene3D" id="3.40.50.620">
    <property type="entry name" value="HUPs"/>
    <property type="match status" value="1"/>
</dbReference>
<gene>
    <name evidence="11" type="primary">nadD</name>
    <name evidence="13" type="ORF">GCM10009114_05030</name>
</gene>
<dbReference type="InterPro" id="IPR004821">
    <property type="entry name" value="Cyt_trans-like"/>
</dbReference>
<sequence>MHIAVFGSAFNPPTYGHQDAIKTILSQHPPFEKVLLVPSFHHAFGKTMLAYEQRVSLLKCFVRELADPRVHVCAVEDKIAVKGKPVYTYDLLDYLQRQHYPKDKLTFVIGPDNLDNWHKFYRAEEVLTRWQRLVVPQHKDIRSTYVRDALAKGVSIEQWVPKTVAQYIQQHQLYV</sequence>
<keyword evidence="9 11" id="KW-0520">NAD</keyword>
<evidence type="ECO:0000256" key="1">
    <source>
        <dbReference type="ARBA" id="ARBA00002324"/>
    </source>
</evidence>
<dbReference type="PANTHER" id="PTHR39321:SF3">
    <property type="entry name" value="PHOSPHOPANTETHEINE ADENYLYLTRANSFERASE"/>
    <property type="match status" value="1"/>
</dbReference>
<evidence type="ECO:0000256" key="4">
    <source>
        <dbReference type="ARBA" id="ARBA00022642"/>
    </source>
</evidence>
<dbReference type="HAMAP" id="MF_00244">
    <property type="entry name" value="NaMN_adenylyltr"/>
    <property type="match status" value="1"/>
</dbReference>
<dbReference type="CDD" id="cd02165">
    <property type="entry name" value="NMNAT"/>
    <property type="match status" value="1"/>
</dbReference>
<organism evidence="13 14">
    <name type="scientific">Aliiglaciecola litoralis</name>
    <dbReference type="NCBI Taxonomy" id="582857"/>
    <lineage>
        <taxon>Bacteria</taxon>
        <taxon>Pseudomonadati</taxon>
        <taxon>Pseudomonadota</taxon>
        <taxon>Gammaproteobacteria</taxon>
        <taxon>Alteromonadales</taxon>
        <taxon>Alteromonadaceae</taxon>
        <taxon>Aliiglaciecola</taxon>
    </lineage>
</organism>
<evidence type="ECO:0000256" key="10">
    <source>
        <dbReference type="ARBA" id="ARBA00048721"/>
    </source>
</evidence>
<dbReference type="Pfam" id="PF01467">
    <property type="entry name" value="CTP_transf_like"/>
    <property type="match status" value="1"/>
</dbReference>
<comment type="similarity">
    <text evidence="3 11">Belongs to the NadD family.</text>
</comment>
<evidence type="ECO:0000256" key="7">
    <source>
        <dbReference type="ARBA" id="ARBA00022741"/>
    </source>
</evidence>
<dbReference type="InterPro" id="IPR014729">
    <property type="entry name" value="Rossmann-like_a/b/a_fold"/>
</dbReference>
<dbReference type="PANTHER" id="PTHR39321">
    <property type="entry name" value="NICOTINATE-NUCLEOTIDE ADENYLYLTRANSFERASE-RELATED"/>
    <property type="match status" value="1"/>
</dbReference>
<evidence type="ECO:0000256" key="9">
    <source>
        <dbReference type="ARBA" id="ARBA00023027"/>
    </source>
</evidence>
<evidence type="ECO:0000256" key="8">
    <source>
        <dbReference type="ARBA" id="ARBA00022840"/>
    </source>
</evidence>
<dbReference type="NCBIfam" id="NF006479">
    <property type="entry name" value="PRK08887.1"/>
    <property type="match status" value="1"/>
</dbReference>
<dbReference type="GO" id="GO:0016779">
    <property type="term" value="F:nucleotidyltransferase activity"/>
    <property type="evidence" value="ECO:0007669"/>
    <property type="project" value="UniProtKB-KW"/>
</dbReference>
<dbReference type="EC" id="2.7.7.18" evidence="11"/>
<dbReference type="NCBIfam" id="TIGR00125">
    <property type="entry name" value="cyt_tran_rel"/>
    <property type="match status" value="1"/>
</dbReference>
<evidence type="ECO:0000256" key="6">
    <source>
        <dbReference type="ARBA" id="ARBA00022695"/>
    </source>
</evidence>
<evidence type="ECO:0000256" key="2">
    <source>
        <dbReference type="ARBA" id="ARBA00005019"/>
    </source>
</evidence>
<dbReference type="Proteomes" id="UP001500359">
    <property type="component" value="Unassembled WGS sequence"/>
</dbReference>
<evidence type="ECO:0000313" key="13">
    <source>
        <dbReference type="EMBL" id="GAA0853100.1"/>
    </source>
</evidence>
<comment type="function">
    <text evidence="1 11">Catalyzes the reversible adenylation of nicotinate mononucleotide (NaMN) to nicotinic acid adenine dinucleotide (NaAD).</text>
</comment>
<protein>
    <recommendedName>
        <fullName evidence="11">Probable nicotinate-nucleotide adenylyltransferase</fullName>
        <ecNumber evidence="11">2.7.7.18</ecNumber>
    </recommendedName>
    <alternativeName>
        <fullName evidence="11">Deamido-NAD(+) diphosphorylase</fullName>
    </alternativeName>
    <alternativeName>
        <fullName evidence="11">Deamido-NAD(+) pyrophosphorylase</fullName>
    </alternativeName>
    <alternativeName>
        <fullName evidence="11">Nicotinate mononucleotide adenylyltransferase</fullName>
        <shortName evidence="11">NaMN adenylyltransferase</shortName>
    </alternativeName>
</protein>
<keyword evidence="4 11" id="KW-0662">Pyridine nucleotide biosynthesis</keyword>
<evidence type="ECO:0000256" key="5">
    <source>
        <dbReference type="ARBA" id="ARBA00022679"/>
    </source>
</evidence>
<comment type="caution">
    <text evidence="13">The sequence shown here is derived from an EMBL/GenBank/DDBJ whole genome shotgun (WGS) entry which is preliminary data.</text>
</comment>
<dbReference type="SUPFAM" id="SSF52374">
    <property type="entry name" value="Nucleotidylyl transferase"/>
    <property type="match status" value="1"/>
</dbReference>
<reference evidence="13 14" key="1">
    <citation type="journal article" date="2019" name="Int. J. Syst. Evol. Microbiol.">
        <title>The Global Catalogue of Microorganisms (GCM) 10K type strain sequencing project: providing services to taxonomists for standard genome sequencing and annotation.</title>
        <authorList>
            <consortium name="The Broad Institute Genomics Platform"/>
            <consortium name="The Broad Institute Genome Sequencing Center for Infectious Disease"/>
            <person name="Wu L."/>
            <person name="Ma J."/>
        </authorList>
    </citation>
    <scope>NUCLEOTIDE SEQUENCE [LARGE SCALE GENOMIC DNA]</scope>
    <source>
        <strain evidence="13 14">JCM 15896</strain>
    </source>
</reference>
<evidence type="ECO:0000313" key="14">
    <source>
        <dbReference type="Proteomes" id="UP001500359"/>
    </source>
</evidence>
<evidence type="ECO:0000259" key="12">
    <source>
        <dbReference type="Pfam" id="PF01467"/>
    </source>
</evidence>
<keyword evidence="8 11" id="KW-0067">ATP-binding</keyword>
<comment type="catalytic activity">
    <reaction evidence="10 11">
        <text>nicotinate beta-D-ribonucleotide + ATP + H(+) = deamido-NAD(+) + diphosphate</text>
        <dbReference type="Rhea" id="RHEA:22860"/>
        <dbReference type="ChEBI" id="CHEBI:15378"/>
        <dbReference type="ChEBI" id="CHEBI:30616"/>
        <dbReference type="ChEBI" id="CHEBI:33019"/>
        <dbReference type="ChEBI" id="CHEBI:57502"/>
        <dbReference type="ChEBI" id="CHEBI:58437"/>
        <dbReference type="EC" id="2.7.7.18"/>
    </reaction>
</comment>
<keyword evidence="5 11" id="KW-0808">Transferase</keyword>
<dbReference type="EMBL" id="BAAAFD010000001">
    <property type="protein sequence ID" value="GAA0853100.1"/>
    <property type="molecule type" value="Genomic_DNA"/>
</dbReference>
<proteinExistence type="inferred from homology"/>
<keyword evidence="7 11" id="KW-0547">Nucleotide-binding</keyword>
<keyword evidence="14" id="KW-1185">Reference proteome</keyword>
<evidence type="ECO:0000256" key="11">
    <source>
        <dbReference type="HAMAP-Rule" id="MF_00244"/>
    </source>
</evidence>
<dbReference type="RefSeq" id="WP_343856192.1">
    <property type="nucleotide sequence ID" value="NZ_BAAAFD010000001.1"/>
</dbReference>
<accession>A0ABN1LDJ5</accession>
<name>A0ABN1LDJ5_9ALTE</name>
<keyword evidence="6 11" id="KW-0548">Nucleotidyltransferase</keyword>
<dbReference type="InterPro" id="IPR005248">
    <property type="entry name" value="NadD/NMNAT"/>
</dbReference>
<comment type="pathway">
    <text evidence="2 11">Cofactor biosynthesis; NAD(+) biosynthesis; deamido-NAD(+) from nicotinate D-ribonucleotide: step 1/1.</text>
</comment>
<evidence type="ECO:0000256" key="3">
    <source>
        <dbReference type="ARBA" id="ARBA00009014"/>
    </source>
</evidence>
<feature type="domain" description="Cytidyltransferase-like" evidence="12">
    <location>
        <begin position="5"/>
        <end position="148"/>
    </location>
</feature>